<evidence type="ECO:0000313" key="2">
    <source>
        <dbReference type="EMBL" id="MFD0846935.1"/>
    </source>
</evidence>
<name>A0ABW3BXL6_SPHXN</name>
<sequence>MVHRACRVGAVCTEMENKMAEKDTGSRAERVAEARPMRSPDLQNTELQALLQELDRPLDQAVVDRGLLRLAAFVAGRQ</sequence>
<reference evidence="3" key="1">
    <citation type="journal article" date="2019" name="Int. J. Syst. Evol. Microbiol.">
        <title>The Global Catalogue of Microorganisms (GCM) 10K type strain sequencing project: providing services to taxonomists for standard genome sequencing and annotation.</title>
        <authorList>
            <consortium name="The Broad Institute Genomics Platform"/>
            <consortium name="The Broad Institute Genome Sequencing Center for Infectious Disease"/>
            <person name="Wu L."/>
            <person name="Ma J."/>
        </authorList>
    </citation>
    <scope>NUCLEOTIDE SEQUENCE [LARGE SCALE GENOMIC DNA]</scope>
    <source>
        <strain evidence="3">CCUG 52537</strain>
    </source>
</reference>
<dbReference type="Proteomes" id="UP001597124">
    <property type="component" value="Unassembled WGS sequence"/>
</dbReference>
<gene>
    <name evidence="2" type="ORF">ACFQ00_01225</name>
</gene>
<organism evidence="2 3">
    <name type="scientific">Sphingosinicella xenopeptidilytica</name>
    <dbReference type="NCBI Taxonomy" id="364098"/>
    <lineage>
        <taxon>Bacteria</taxon>
        <taxon>Pseudomonadati</taxon>
        <taxon>Pseudomonadota</taxon>
        <taxon>Alphaproteobacteria</taxon>
        <taxon>Sphingomonadales</taxon>
        <taxon>Sphingosinicellaceae</taxon>
        <taxon>Sphingosinicella</taxon>
    </lineage>
</organism>
<protein>
    <submittedName>
        <fullName evidence="2">Uncharacterized protein</fullName>
    </submittedName>
</protein>
<evidence type="ECO:0000313" key="3">
    <source>
        <dbReference type="Proteomes" id="UP001597124"/>
    </source>
</evidence>
<comment type="caution">
    <text evidence="2">The sequence shown here is derived from an EMBL/GenBank/DDBJ whole genome shotgun (WGS) entry which is preliminary data.</text>
</comment>
<feature type="region of interest" description="Disordered" evidence="1">
    <location>
        <begin position="20"/>
        <end position="40"/>
    </location>
</feature>
<keyword evidence="3" id="KW-1185">Reference proteome</keyword>
<feature type="compositionally biased region" description="Basic and acidic residues" evidence="1">
    <location>
        <begin position="20"/>
        <end position="38"/>
    </location>
</feature>
<proteinExistence type="predicted"/>
<dbReference type="EMBL" id="JBHTIK010000001">
    <property type="protein sequence ID" value="MFD0846935.1"/>
    <property type="molecule type" value="Genomic_DNA"/>
</dbReference>
<accession>A0ABW3BXL6</accession>
<evidence type="ECO:0000256" key="1">
    <source>
        <dbReference type="SAM" id="MobiDB-lite"/>
    </source>
</evidence>